<dbReference type="InParanoid" id="S0ETN5"/>
<accession>S0ETN5</accession>
<reference evidence="3" key="1">
    <citation type="submission" date="2013-03" db="EMBL/GenBank/DDBJ databases">
        <title>Genome sequence of Chthonomonas calidirosea, the first sequenced genome from the Armatimonadetes phylum (formally candidate division OP10).</title>
        <authorList>
            <person name="Lee K.C.Y."/>
            <person name="Morgan X.C."/>
            <person name="Dunfield P.F."/>
            <person name="Tamas I."/>
            <person name="Houghton K.M."/>
            <person name="Vyssotski M."/>
            <person name="Ryan J.L.J."/>
            <person name="Lagutin K."/>
            <person name="McDonald I.R."/>
            <person name="Stott M.B."/>
        </authorList>
    </citation>
    <scope>NUCLEOTIDE SEQUENCE [LARGE SCALE GENOMIC DNA]</scope>
    <source>
        <strain evidence="3">DSM 23976 / ICMP 18418 / T49</strain>
    </source>
</reference>
<dbReference type="Proteomes" id="UP000014227">
    <property type="component" value="Chromosome I"/>
</dbReference>
<protein>
    <submittedName>
        <fullName evidence="2">Sugar phosphate isomerases/epimerases</fullName>
    </submittedName>
</protein>
<dbReference type="RefSeq" id="WP_016482443.1">
    <property type="nucleotide sequence ID" value="NC_021487.1"/>
</dbReference>
<dbReference type="STRING" id="454171.CP488_00083"/>
<dbReference type="HOGENOM" id="CLU_059523_1_2_0"/>
<dbReference type="AlphaFoldDB" id="S0ETN5"/>
<gene>
    <name evidence="2" type="ORF">CCALI_01073</name>
</gene>
<dbReference type="InterPro" id="IPR013022">
    <property type="entry name" value="Xyl_isomerase-like_TIM-brl"/>
</dbReference>
<dbReference type="Gene3D" id="3.20.20.150">
    <property type="entry name" value="Divalent-metal-dependent TIM barrel enzymes"/>
    <property type="match status" value="1"/>
</dbReference>
<keyword evidence="2" id="KW-0413">Isomerase</keyword>
<dbReference type="Pfam" id="PF01261">
    <property type="entry name" value="AP_endonuc_2"/>
    <property type="match status" value="1"/>
</dbReference>
<dbReference type="eggNOG" id="COG1082">
    <property type="taxonomic scope" value="Bacteria"/>
</dbReference>
<evidence type="ECO:0000313" key="3">
    <source>
        <dbReference type="Proteomes" id="UP000014227"/>
    </source>
</evidence>
<dbReference type="FunCoup" id="S0ETN5">
    <property type="interactions" value="23"/>
</dbReference>
<evidence type="ECO:0000259" key="1">
    <source>
        <dbReference type="Pfam" id="PF01261"/>
    </source>
</evidence>
<dbReference type="InterPro" id="IPR050312">
    <property type="entry name" value="IolE/XylAMocC-like"/>
</dbReference>
<dbReference type="InterPro" id="IPR036237">
    <property type="entry name" value="Xyl_isomerase-like_sf"/>
</dbReference>
<dbReference type="KEGG" id="ccz:CCALI_01073"/>
<evidence type="ECO:0000313" key="2">
    <source>
        <dbReference type="EMBL" id="CCW34895.1"/>
    </source>
</evidence>
<dbReference type="PATRIC" id="fig|1303518.3.peg.1093"/>
<proteinExistence type="predicted"/>
<dbReference type="GO" id="GO:0016853">
    <property type="term" value="F:isomerase activity"/>
    <property type="evidence" value="ECO:0007669"/>
    <property type="project" value="UniProtKB-KW"/>
</dbReference>
<dbReference type="PANTHER" id="PTHR12110:SF41">
    <property type="entry name" value="INOSOSE DEHYDRATASE"/>
    <property type="match status" value="1"/>
</dbReference>
<name>S0ETN5_CHTCT</name>
<keyword evidence="3" id="KW-1185">Reference proteome</keyword>
<dbReference type="EMBL" id="HF951689">
    <property type="protein sequence ID" value="CCW34895.1"/>
    <property type="molecule type" value="Genomic_DNA"/>
</dbReference>
<feature type="domain" description="Xylose isomerase-like TIM barrel" evidence="1">
    <location>
        <begin position="27"/>
        <end position="232"/>
    </location>
</feature>
<dbReference type="SUPFAM" id="SSF51658">
    <property type="entry name" value="Xylose isomerase-like"/>
    <property type="match status" value="1"/>
</dbReference>
<sequence>MAASIAAQMYTLREFTRTRHGLEESLKKLHDIGYQAVQLSAVGAMEGENPEVTAQEARELLDRFQLRCVATHRPWPRLAERTEEEIAFHKTLGCNYVAIGGLPERYAERKAEGYRQFLKDSAPIIAKLKEAGIRFGYHNHAHEFQRIGPGRRTLFDIFIQEGSPDFTLEVDVYWAVHAGVNPVRIFEQCPGRVPVIHVKDKEVVPEGPVMAAVGEGNLDWDSILPAAVQAGVEVYAVEQDVCRRDPFDCLRSSLQFLAGYRL</sequence>
<dbReference type="PANTHER" id="PTHR12110">
    <property type="entry name" value="HYDROXYPYRUVATE ISOMERASE"/>
    <property type="match status" value="1"/>
</dbReference>
<organism evidence="2 3">
    <name type="scientific">Chthonomonas calidirosea (strain DSM 23976 / ICMP 18418 / T49)</name>
    <dbReference type="NCBI Taxonomy" id="1303518"/>
    <lineage>
        <taxon>Bacteria</taxon>
        <taxon>Bacillati</taxon>
        <taxon>Armatimonadota</taxon>
        <taxon>Chthonomonadia</taxon>
        <taxon>Chthonomonadales</taxon>
        <taxon>Chthonomonadaceae</taxon>
        <taxon>Chthonomonas</taxon>
    </lineage>
</organism>